<dbReference type="CDD" id="cd00090">
    <property type="entry name" value="HTH_ARSR"/>
    <property type="match status" value="1"/>
</dbReference>
<evidence type="ECO:0000256" key="2">
    <source>
        <dbReference type="ARBA" id="ARBA00023125"/>
    </source>
</evidence>
<organism evidence="5 6">
    <name type="scientific">Spirosoma agri</name>
    <dbReference type="NCBI Taxonomy" id="1987381"/>
    <lineage>
        <taxon>Bacteria</taxon>
        <taxon>Pseudomonadati</taxon>
        <taxon>Bacteroidota</taxon>
        <taxon>Cytophagia</taxon>
        <taxon>Cytophagales</taxon>
        <taxon>Cytophagaceae</taxon>
        <taxon>Spirosoma</taxon>
    </lineage>
</organism>
<dbReference type="Gene3D" id="1.10.10.10">
    <property type="entry name" value="Winged helix-like DNA-binding domain superfamily/Winged helix DNA-binding domain"/>
    <property type="match status" value="1"/>
</dbReference>
<dbReference type="GO" id="GO:0005829">
    <property type="term" value="C:cytosol"/>
    <property type="evidence" value="ECO:0007669"/>
    <property type="project" value="TreeGrafter"/>
</dbReference>
<proteinExistence type="predicted"/>
<dbReference type="Gene3D" id="3.30.70.920">
    <property type="match status" value="1"/>
</dbReference>
<dbReference type="Pfam" id="PF01037">
    <property type="entry name" value="AsnC_trans_reg"/>
    <property type="match status" value="1"/>
</dbReference>
<dbReference type="SUPFAM" id="SSF46785">
    <property type="entry name" value="Winged helix' DNA-binding domain"/>
    <property type="match status" value="1"/>
</dbReference>
<dbReference type="SMART" id="SM00344">
    <property type="entry name" value="HTH_ASNC"/>
    <property type="match status" value="1"/>
</dbReference>
<dbReference type="GO" id="GO:0006355">
    <property type="term" value="P:regulation of DNA-templated transcription"/>
    <property type="evidence" value="ECO:0007669"/>
    <property type="project" value="UniProtKB-ARBA"/>
</dbReference>
<keyword evidence="3" id="KW-0804">Transcription</keyword>
<evidence type="ECO:0000259" key="4">
    <source>
        <dbReference type="PROSITE" id="PS50956"/>
    </source>
</evidence>
<comment type="caution">
    <text evidence="5">The sequence shown here is derived from an EMBL/GenBank/DDBJ whole genome shotgun (WGS) entry which is preliminary data.</text>
</comment>
<dbReference type="EMBL" id="JAAGNZ010000001">
    <property type="protein sequence ID" value="NEU66471.1"/>
    <property type="molecule type" value="Genomic_DNA"/>
</dbReference>
<dbReference type="GO" id="GO:0043200">
    <property type="term" value="P:response to amino acid"/>
    <property type="evidence" value="ECO:0007669"/>
    <property type="project" value="TreeGrafter"/>
</dbReference>
<evidence type="ECO:0000256" key="3">
    <source>
        <dbReference type="ARBA" id="ARBA00023163"/>
    </source>
</evidence>
<dbReference type="RefSeq" id="WP_164035734.1">
    <property type="nucleotide sequence ID" value="NZ_JAAGNZ010000001.1"/>
</dbReference>
<keyword evidence="2" id="KW-0238">DNA-binding</keyword>
<sequence>MTEKNLEIDNADLKKVDKTDLKILKLLMKDANMPFTEIGKEISVSGGTVHVRMNKLKQMGIVRGSQLVIDHAKLGWDISAFLGIYLDKSSLYSEVSEQLEKIPEIVNVHYTTGIYSIFAKIVCRDTQHLREVLHDKIQKVAGIQRTETFISLEESVNRPIPFAEVRE</sequence>
<accession>A0A6M0IGI3</accession>
<evidence type="ECO:0000313" key="6">
    <source>
        <dbReference type="Proteomes" id="UP000477386"/>
    </source>
</evidence>
<keyword evidence="6" id="KW-1185">Reference proteome</keyword>
<dbReference type="InterPro" id="IPR000485">
    <property type="entry name" value="AsnC-type_HTH_dom"/>
</dbReference>
<dbReference type="PANTHER" id="PTHR30154:SF34">
    <property type="entry name" value="TRANSCRIPTIONAL REGULATOR AZLB"/>
    <property type="match status" value="1"/>
</dbReference>
<dbReference type="GO" id="GO:0043565">
    <property type="term" value="F:sequence-specific DNA binding"/>
    <property type="evidence" value="ECO:0007669"/>
    <property type="project" value="InterPro"/>
</dbReference>
<dbReference type="Pfam" id="PF13412">
    <property type="entry name" value="HTH_24"/>
    <property type="match status" value="1"/>
</dbReference>
<dbReference type="PRINTS" id="PR00033">
    <property type="entry name" value="HTHASNC"/>
</dbReference>
<protein>
    <submittedName>
        <fullName evidence="5">Winged helix-turn-helix transcriptional regulator</fullName>
    </submittedName>
</protein>
<dbReference type="InterPro" id="IPR011991">
    <property type="entry name" value="ArsR-like_HTH"/>
</dbReference>
<dbReference type="Proteomes" id="UP000477386">
    <property type="component" value="Unassembled WGS sequence"/>
</dbReference>
<dbReference type="SUPFAM" id="SSF54909">
    <property type="entry name" value="Dimeric alpha+beta barrel"/>
    <property type="match status" value="1"/>
</dbReference>
<dbReference type="AlphaFoldDB" id="A0A6M0IGI3"/>
<dbReference type="PANTHER" id="PTHR30154">
    <property type="entry name" value="LEUCINE-RESPONSIVE REGULATORY PROTEIN"/>
    <property type="match status" value="1"/>
</dbReference>
<gene>
    <name evidence="5" type="ORF">GK091_06240</name>
</gene>
<dbReference type="InterPro" id="IPR036388">
    <property type="entry name" value="WH-like_DNA-bd_sf"/>
</dbReference>
<dbReference type="PROSITE" id="PS50956">
    <property type="entry name" value="HTH_ASNC_2"/>
    <property type="match status" value="1"/>
</dbReference>
<dbReference type="InterPro" id="IPR036390">
    <property type="entry name" value="WH_DNA-bd_sf"/>
</dbReference>
<dbReference type="InterPro" id="IPR019888">
    <property type="entry name" value="Tscrpt_reg_AsnC-like"/>
</dbReference>
<dbReference type="InterPro" id="IPR011008">
    <property type="entry name" value="Dimeric_a/b-barrel"/>
</dbReference>
<keyword evidence="1" id="KW-0805">Transcription regulation</keyword>
<feature type="domain" description="HTH asnC-type" evidence="4">
    <location>
        <begin position="16"/>
        <end position="77"/>
    </location>
</feature>
<name>A0A6M0IGI3_9BACT</name>
<reference evidence="5 6" key="1">
    <citation type="submission" date="2020-02" db="EMBL/GenBank/DDBJ databases">
        <title>Draft genome sequence of two Spirosoma agri KCTC 52727 and Spirosoma terrae KCTC 52035.</title>
        <authorList>
            <person name="Rojas J."/>
            <person name="Ambika Manirajan B."/>
            <person name="Ratering S."/>
            <person name="Suarez C."/>
            <person name="Schnell S."/>
        </authorList>
    </citation>
    <scope>NUCLEOTIDE SEQUENCE [LARGE SCALE GENOMIC DNA]</scope>
    <source>
        <strain evidence="5 6">KCTC 52727</strain>
    </source>
</reference>
<evidence type="ECO:0000313" key="5">
    <source>
        <dbReference type="EMBL" id="NEU66471.1"/>
    </source>
</evidence>
<dbReference type="InterPro" id="IPR019887">
    <property type="entry name" value="Tscrpt_reg_AsnC/Lrp_C"/>
</dbReference>
<evidence type="ECO:0000256" key="1">
    <source>
        <dbReference type="ARBA" id="ARBA00023015"/>
    </source>
</evidence>